<dbReference type="RefSeq" id="XP_003649473.1">
    <property type="nucleotide sequence ID" value="XM_003649425.1"/>
</dbReference>
<dbReference type="STRING" id="578455.G2QXB4"/>
<dbReference type="Pfam" id="PF16015">
    <property type="entry name" value="Promethin"/>
    <property type="match status" value="1"/>
</dbReference>
<accession>G2QXB4</accession>
<dbReference type="GeneID" id="11517177"/>
<evidence type="ECO:0000313" key="3">
    <source>
        <dbReference type="EMBL" id="AEO63137.1"/>
    </source>
</evidence>
<feature type="region of interest" description="Disordered" evidence="1">
    <location>
        <begin position="133"/>
        <end position="244"/>
    </location>
</feature>
<feature type="transmembrane region" description="Helical" evidence="2">
    <location>
        <begin position="98"/>
        <end position="121"/>
    </location>
</feature>
<keyword evidence="4" id="KW-1185">Reference proteome</keyword>
<dbReference type="EMBL" id="CP003009">
    <property type="protein sequence ID" value="AEO63137.1"/>
    <property type="molecule type" value="Genomic_DNA"/>
</dbReference>
<feature type="compositionally biased region" description="Low complexity" evidence="1">
    <location>
        <begin position="133"/>
        <end position="170"/>
    </location>
</feature>
<keyword evidence="2" id="KW-0812">Transmembrane</keyword>
<feature type="transmembrane region" description="Helical" evidence="2">
    <location>
        <begin position="69"/>
        <end position="92"/>
    </location>
</feature>
<feature type="compositionally biased region" description="Basic and acidic residues" evidence="1">
    <location>
        <begin position="174"/>
        <end position="211"/>
    </location>
</feature>
<sequence>MAASAAGSLLNLAQRSLDRVFPPRSREQAYTRIQEFATARPLLFTFLLTQTLLTLPPILLFTTFALSTLLFTLLLAAATTLFLAGAALLFLLLPALCAASAVALCAWAWAVAAFLFGRWALRAVVLRPQQQQQPAPAPASAPALAPALAPSSPASAATPSSAPPSGSAPAVVGTEDKEGERGGDGREGDRGDAGGKEGEEKEEKGAQDEQRLPNVSVTACGVGPSRGEGATAVEDEGEGVRGRE</sequence>
<keyword evidence="2" id="KW-1133">Transmembrane helix</keyword>
<name>G2QXB4_THETT</name>
<keyword evidence="2" id="KW-0472">Membrane</keyword>
<dbReference type="eggNOG" id="ENOG502S8KA">
    <property type="taxonomic scope" value="Eukaryota"/>
</dbReference>
<protein>
    <submittedName>
        <fullName evidence="3">Uncharacterized protein</fullName>
    </submittedName>
</protein>
<organism evidence="3 4">
    <name type="scientific">Thermothielavioides terrestris (strain ATCC 38088 / NRRL 8126)</name>
    <name type="common">Thielavia terrestris</name>
    <dbReference type="NCBI Taxonomy" id="578455"/>
    <lineage>
        <taxon>Eukaryota</taxon>
        <taxon>Fungi</taxon>
        <taxon>Dikarya</taxon>
        <taxon>Ascomycota</taxon>
        <taxon>Pezizomycotina</taxon>
        <taxon>Sordariomycetes</taxon>
        <taxon>Sordariomycetidae</taxon>
        <taxon>Sordariales</taxon>
        <taxon>Chaetomiaceae</taxon>
        <taxon>Thermothielavioides</taxon>
        <taxon>Thermothielavioides terrestris</taxon>
    </lineage>
</organism>
<dbReference type="AlphaFoldDB" id="G2QXB4"/>
<reference evidence="3 4" key="1">
    <citation type="journal article" date="2011" name="Nat. Biotechnol.">
        <title>Comparative genomic analysis of the thermophilic biomass-degrading fungi Myceliophthora thermophila and Thielavia terrestris.</title>
        <authorList>
            <person name="Berka R.M."/>
            <person name="Grigoriev I.V."/>
            <person name="Otillar R."/>
            <person name="Salamov A."/>
            <person name="Grimwood J."/>
            <person name="Reid I."/>
            <person name="Ishmael N."/>
            <person name="John T."/>
            <person name="Darmond C."/>
            <person name="Moisan M.-C."/>
            <person name="Henrissat B."/>
            <person name="Coutinho P.M."/>
            <person name="Lombard V."/>
            <person name="Natvig D.O."/>
            <person name="Lindquist E."/>
            <person name="Schmutz J."/>
            <person name="Lucas S."/>
            <person name="Harris P."/>
            <person name="Powlowski J."/>
            <person name="Bellemare A."/>
            <person name="Taylor D."/>
            <person name="Butler G."/>
            <person name="de Vries R.P."/>
            <person name="Allijn I.E."/>
            <person name="van den Brink J."/>
            <person name="Ushinsky S."/>
            <person name="Storms R."/>
            <person name="Powell A.J."/>
            <person name="Paulsen I.T."/>
            <person name="Elbourne L.D.H."/>
            <person name="Baker S.E."/>
            <person name="Magnuson J."/>
            <person name="LaBoissiere S."/>
            <person name="Clutterbuck A.J."/>
            <person name="Martinez D."/>
            <person name="Wogulis M."/>
            <person name="de Leon A.L."/>
            <person name="Rey M.W."/>
            <person name="Tsang A."/>
        </authorList>
    </citation>
    <scope>NUCLEOTIDE SEQUENCE [LARGE SCALE GENOMIC DNA]</scope>
    <source>
        <strain evidence="4">ATCC 38088 / NRRL 8126</strain>
    </source>
</reference>
<evidence type="ECO:0000313" key="4">
    <source>
        <dbReference type="Proteomes" id="UP000008181"/>
    </source>
</evidence>
<feature type="transmembrane region" description="Helical" evidence="2">
    <location>
        <begin position="39"/>
        <end position="62"/>
    </location>
</feature>
<proteinExistence type="predicted"/>
<dbReference type="KEGG" id="ttt:THITE_112849"/>
<dbReference type="HOGENOM" id="CLU_1138673_0_0_1"/>
<gene>
    <name evidence="3" type="ORF">THITE_112849</name>
</gene>
<evidence type="ECO:0000256" key="2">
    <source>
        <dbReference type="SAM" id="Phobius"/>
    </source>
</evidence>
<dbReference type="Proteomes" id="UP000008181">
    <property type="component" value="Chromosome 1"/>
</dbReference>
<evidence type="ECO:0000256" key="1">
    <source>
        <dbReference type="SAM" id="MobiDB-lite"/>
    </source>
</evidence>